<proteinExistence type="predicted"/>
<dbReference type="AlphaFoldDB" id="B0TAH5"/>
<dbReference type="Proteomes" id="UP000008550">
    <property type="component" value="Chromosome"/>
</dbReference>
<sequence length="58" mass="6713">MYEALVIQKINKWEDFHLRVIAHAATGMGVVSKVEAPNKYVKWNRKGNDISGKAERKW</sequence>
<accession>B0TAH5</accession>
<organism evidence="1 2">
    <name type="scientific">Heliobacterium modesticaldum (strain ATCC 51547 / Ice1)</name>
    <dbReference type="NCBI Taxonomy" id="498761"/>
    <lineage>
        <taxon>Bacteria</taxon>
        <taxon>Bacillati</taxon>
        <taxon>Bacillota</taxon>
        <taxon>Clostridia</taxon>
        <taxon>Eubacteriales</taxon>
        <taxon>Heliobacteriaceae</taxon>
        <taxon>Heliomicrobium</taxon>
    </lineage>
</organism>
<dbReference type="STRING" id="498761.HM1_2475"/>
<evidence type="ECO:0000313" key="2">
    <source>
        <dbReference type="Proteomes" id="UP000008550"/>
    </source>
</evidence>
<dbReference type="HOGENOM" id="CLU_2973211_0_0_9"/>
<reference evidence="1 2" key="1">
    <citation type="journal article" date="2008" name="J. Bacteriol.">
        <title>The genome of Heliobacterium modesticaldum, a phototrophic representative of the Firmicutes containing the simplest photosynthetic apparatus.</title>
        <authorList>
            <person name="Sattley W.M."/>
            <person name="Madigan M.T."/>
            <person name="Swingley W.D."/>
            <person name="Cheung P.C."/>
            <person name="Clocksin K.M."/>
            <person name="Conrad A.L."/>
            <person name="Dejesa L.C."/>
            <person name="Honchak B.M."/>
            <person name="Jung D.O."/>
            <person name="Karbach L.E."/>
            <person name="Kurdoglu A."/>
            <person name="Lahiri S."/>
            <person name="Mastrian S.D."/>
            <person name="Page L.E."/>
            <person name="Taylor H.L."/>
            <person name="Wang Z.T."/>
            <person name="Raymond J."/>
            <person name="Chen M."/>
            <person name="Blankenship R.E."/>
            <person name="Touchman J.W."/>
        </authorList>
    </citation>
    <scope>NUCLEOTIDE SEQUENCE [LARGE SCALE GENOMIC DNA]</scope>
    <source>
        <strain evidence="2">ATCC 51547 / Ice1</strain>
    </source>
</reference>
<gene>
    <name evidence="1" type="ORF">HM1_2475</name>
</gene>
<keyword evidence="2" id="KW-1185">Reference proteome</keyword>
<protein>
    <submittedName>
        <fullName evidence="1">Uncharacterized protein</fullName>
    </submittedName>
</protein>
<evidence type="ECO:0000313" key="1">
    <source>
        <dbReference type="EMBL" id="ABZ85025.1"/>
    </source>
</evidence>
<name>B0TAH5_HELMI</name>
<dbReference type="KEGG" id="hmo:HM1_2475"/>
<dbReference type="EMBL" id="CP000930">
    <property type="protein sequence ID" value="ABZ85025.1"/>
    <property type="molecule type" value="Genomic_DNA"/>
</dbReference>